<evidence type="ECO:0000313" key="1">
    <source>
        <dbReference type="EMBL" id="PSR73426.1"/>
    </source>
</evidence>
<accession>A0A2R6NMB5</accession>
<sequence length="271" mass="30558">MPRPHTGSEIEWSSSTTLRTGLSSRYSSIYGSSKAGHPRTACASTPLVGRRRCRWKDRSSYQHFILSRGVTPSPAELKKRIIRWQKEVGLSASRKLLEPMYSASPVQPEFHDGELVSPEESLLRAPARSMSEEETKEFLRELASADPPRTSVSVMREDDILELQRKARGSKLHARTYIPSEGRWGGVKQGLVVIDRDSDVANSRLWAFEAIIEEESFKKVTIWIRDPTMERSALRARLYHLESNARALSPDSHELSTIVVRSVNGSVQNTV</sequence>
<dbReference type="Proteomes" id="UP000186601">
    <property type="component" value="Unassembled WGS sequence"/>
</dbReference>
<proteinExistence type="predicted"/>
<comment type="caution">
    <text evidence="1">The sequence shown here is derived from an EMBL/GenBank/DDBJ whole genome shotgun (WGS) entry which is preliminary data.</text>
</comment>
<keyword evidence="2" id="KW-1185">Reference proteome</keyword>
<evidence type="ECO:0000313" key="2">
    <source>
        <dbReference type="Proteomes" id="UP000186601"/>
    </source>
</evidence>
<name>A0A2R6NMB5_9APHY</name>
<gene>
    <name evidence="1" type="ORF">PHLCEN_2v10718</name>
</gene>
<reference evidence="1 2" key="1">
    <citation type="submission" date="2018-02" db="EMBL/GenBank/DDBJ databases">
        <title>Genome sequence of the basidiomycete white-rot fungus Phlebia centrifuga.</title>
        <authorList>
            <person name="Granchi Z."/>
            <person name="Peng M."/>
            <person name="de Vries R.P."/>
            <person name="Hilden K."/>
            <person name="Makela M.R."/>
            <person name="Grigoriev I."/>
            <person name="Riley R."/>
        </authorList>
    </citation>
    <scope>NUCLEOTIDE SEQUENCE [LARGE SCALE GENOMIC DNA]</scope>
    <source>
        <strain evidence="1 2">FBCC195</strain>
    </source>
</reference>
<dbReference type="AlphaFoldDB" id="A0A2R6NMB5"/>
<dbReference type="EMBL" id="MLYV02001076">
    <property type="protein sequence ID" value="PSR73426.1"/>
    <property type="molecule type" value="Genomic_DNA"/>
</dbReference>
<protein>
    <submittedName>
        <fullName evidence="1">Uncharacterized protein</fullName>
    </submittedName>
</protein>
<organism evidence="1 2">
    <name type="scientific">Hermanssonia centrifuga</name>
    <dbReference type="NCBI Taxonomy" id="98765"/>
    <lineage>
        <taxon>Eukaryota</taxon>
        <taxon>Fungi</taxon>
        <taxon>Dikarya</taxon>
        <taxon>Basidiomycota</taxon>
        <taxon>Agaricomycotina</taxon>
        <taxon>Agaricomycetes</taxon>
        <taxon>Polyporales</taxon>
        <taxon>Meruliaceae</taxon>
        <taxon>Hermanssonia</taxon>
    </lineage>
</organism>